<dbReference type="PANTHER" id="PTHR43102:SF2">
    <property type="entry name" value="GAF DOMAIN-CONTAINING PROTEIN"/>
    <property type="match status" value="1"/>
</dbReference>
<dbReference type="InterPro" id="IPR043128">
    <property type="entry name" value="Rev_trsase/Diguanyl_cyclase"/>
</dbReference>
<evidence type="ECO:0000259" key="2">
    <source>
        <dbReference type="PROSITE" id="PS50887"/>
    </source>
</evidence>
<dbReference type="SMART" id="SM00065">
    <property type="entry name" value="GAF"/>
    <property type="match status" value="1"/>
</dbReference>
<proteinExistence type="predicted"/>
<dbReference type="SMART" id="SM00267">
    <property type="entry name" value="GGDEF"/>
    <property type="match status" value="1"/>
</dbReference>
<sequence length="507" mass="55667">MTRRAAHSSACPLDTHDEASRLAVLQSLELLDTPPEREFDAIVQCAKSALDCQIALVSIVDDHRQWFKAKCGLDAAQTPREQAFCAHVVAAEALLVVPDATADPRFAANPLVTGAPHIRFYAGVPIYADGGEMHPGAHPLGTLCVIDDKPRNLSAVDEKILRDLASLVESLIVARNTAANAIRLSEERRAMLQQLDLNHRQFKQAERMANIGSWRLDLLEENLEWSDQVYAIHELARSAIPPLVKALEYYPPQARAAVSAALTRTIQTGESMDEESDFITARGALRRVRTMGELEMRDGQAVAVIGVFQDITSRHALEQALRETAHVDDLTKIANRAHFNQVADQEISAARQRDESLALILIDLDHFKTVNDRCGHMAGDDLLRLMAAKLRAPYLAECFAARLGGDEFVLLVPARKAGGNLTRLIGRLLGDLRHPVRHDDGIIPVSGTIGASWLDDTVRDRSELLHRADVALYEAKRISRGTATIFGQAGLITPDDGKSTPALRAVY</sequence>
<dbReference type="SUPFAM" id="SSF55785">
    <property type="entry name" value="PYP-like sensor domain (PAS domain)"/>
    <property type="match status" value="1"/>
</dbReference>
<protein>
    <submittedName>
        <fullName evidence="3">Sensor domain-containing diguanylate cyclase</fullName>
    </submittedName>
</protein>
<dbReference type="Pfam" id="PF01590">
    <property type="entry name" value="GAF"/>
    <property type="match status" value="1"/>
</dbReference>
<dbReference type="PROSITE" id="PS50887">
    <property type="entry name" value="GGDEF"/>
    <property type="match status" value="1"/>
</dbReference>
<reference evidence="3" key="1">
    <citation type="submission" date="2021-04" db="EMBL/GenBank/DDBJ databases">
        <title>Isolation of p-tert-butylphenol degrading bacteria Sphingobium phenoxybenzoativorans Tas13 from active sludge.</title>
        <authorList>
            <person name="Li Y."/>
        </authorList>
    </citation>
    <scope>NUCLEOTIDE SEQUENCE</scope>
    <source>
        <strain evidence="3">Tas13</strain>
    </source>
</reference>
<dbReference type="InterPro" id="IPR000160">
    <property type="entry name" value="GGDEF_dom"/>
</dbReference>
<dbReference type="PROSITE" id="PS50113">
    <property type="entry name" value="PAC"/>
    <property type="match status" value="1"/>
</dbReference>
<dbReference type="InterPro" id="IPR003018">
    <property type="entry name" value="GAF"/>
</dbReference>
<evidence type="ECO:0000313" key="4">
    <source>
        <dbReference type="Proteomes" id="UP000681425"/>
    </source>
</evidence>
<dbReference type="InterPro" id="IPR035965">
    <property type="entry name" value="PAS-like_dom_sf"/>
</dbReference>
<evidence type="ECO:0000259" key="1">
    <source>
        <dbReference type="PROSITE" id="PS50113"/>
    </source>
</evidence>
<dbReference type="CDD" id="cd01949">
    <property type="entry name" value="GGDEF"/>
    <property type="match status" value="1"/>
</dbReference>
<name>A0A975K4C1_9SPHN</name>
<organism evidence="3 4">
    <name type="scientific">Sphingobium phenoxybenzoativorans</name>
    <dbReference type="NCBI Taxonomy" id="1592790"/>
    <lineage>
        <taxon>Bacteria</taxon>
        <taxon>Pseudomonadati</taxon>
        <taxon>Pseudomonadota</taxon>
        <taxon>Alphaproteobacteria</taxon>
        <taxon>Sphingomonadales</taxon>
        <taxon>Sphingomonadaceae</taxon>
        <taxon>Sphingobium</taxon>
    </lineage>
</organism>
<dbReference type="NCBIfam" id="TIGR00254">
    <property type="entry name" value="GGDEF"/>
    <property type="match status" value="1"/>
</dbReference>
<dbReference type="EMBL" id="CP073910">
    <property type="protein sequence ID" value="QUT04595.1"/>
    <property type="molecule type" value="Genomic_DNA"/>
</dbReference>
<dbReference type="Gene3D" id="3.30.70.270">
    <property type="match status" value="1"/>
</dbReference>
<gene>
    <name evidence="3" type="ORF">KFK14_16310</name>
</gene>
<dbReference type="KEGG" id="spph:KFK14_16310"/>
<dbReference type="SUPFAM" id="SSF55073">
    <property type="entry name" value="Nucleotide cyclase"/>
    <property type="match status" value="1"/>
</dbReference>
<dbReference type="Gene3D" id="3.30.450.20">
    <property type="entry name" value="PAS domain"/>
    <property type="match status" value="1"/>
</dbReference>
<dbReference type="AlphaFoldDB" id="A0A975K4C1"/>
<dbReference type="RefSeq" id="WP_212608385.1">
    <property type="nucleotide sequence ID" value="NZ_CP073910.1"/>
</dbReference>
<dbReference type="InterPro" id="IPR000700">
    <property type="entry name" value="PAS-assoc_C"/>
</dbReference>
<keyword evidence="4" id="KW-1185">Reference proteome</keyword>
<dbReference type="Pfam" id="PF00990">
    <property type="entry name" value="GGDEF"/>
    <property type="match status" value="1"/>
</dbReference>
<dbReference type="Proteomes" id="UP000681425">
    <property type="component" value="Chromosome"/>
</dbReference>
<dbReference type="InterPro" id="IPR029016">
    <property type="entry name" value="GAF-like_dom_sf"/>
</dbReference>
<dbReference type="Gene3D" id="3.30.450.40">
    <property type="match status" value="1"/>
</dbReference>
<dbReference type="InterPro" id="IPR029787">
    <property type="entry name" value="Nucleotide_cyclase"/>
</dbReference>
<dbReference type="SUPFAM" id="SSF55781">
    <property type="entry name" value="GAF domain-like"/>
    <property type="match status" value="1"/>
</dbReference>
<feature type="domain" description="PAC" evidence="1">
    <location>
        <begin position="272"/>
        <end position="323"/>
    </location>
</feature>
<accession>A0A975K4C1</accession>
<evidence type="ECO:0000313" key="3">
    <source>
        <dbReference type="EMBL" id="QUT04595.1"/>
    </source>
</evidence>
<feature type="domain" description="GGDEF" evidence="2">
    <location>
        <begin position="355"/>
        <end position="488"/>
    </location>
</feature>
<dbReference type="PANTHER" id="PTHR43102">
    <property type="entry name" value="SLR1143 PROTEIN"/>
    <property type="match status" value="1"/>
</dbReference>